<proteinExistence type="predicted"/>
<dbReference type="Pfam" id="PF05272">
    <property type="entry name" value="VapE-like_dom"/>
    <property type="match status" value="1"/>
</dbReference>
<dbReference type="Proteomes" id="UP000076923">
    <property type="component" value="Unassembled WGS sequence"/>
</dbReference>
<reference evidence="2 3" key="1">
    <citation type="submission" date="2016-02" db="EMBL/GenBank/DDBJ databases">
        <title>Draft genome sequence of Polaribacter atrinae KACC17473.</title>
        <authorList>
            <person name="Shin S.-K."/>
            <person name="Yi H."/>
        </authorList>
    </citation>
    <scope>NUCLEOTIDE SEQUENCE [LARGE SCALE GENOMIC DNA]</scope>
    <source>
        <strain evidence="2 3">KACC 17473</strain>
    </source>
</reference>
<dbReference type="AlphaFoldDB" id="A0A176T4V5"/>
<dbReference type="EMBL" id="LVWE01000057">
    <property type="protein sequence ID" value="OAD42948.1"/>
    <property type="molecule type" value="Genomic_DNA"/>
</dbReference>
<protein>
    <recommendedName>
        <fullName evidence="1">Virulence-associated protein E-like domain-containing protein</fullName>
    </recommendedName>
</protein>
<sequence>MANIRFKTLFTKMDNEELYINNKLLKNTTVYDTIHKYVNGRYEIVLNIITHELLIRYKGSKEWEVLNEKSLMIELTKKKIKFKKFELETYLGSNYIKQINPLKQYFNNLNKWDGVDHIKNLTSYIPTDDNVFFEYHLKKWLGRSIKTALEENFYNKQCLVFLQEKQNSGKSSLCRFFCPPELKKHIAENISDDKDGLIQLCKNLLINLDEIDKLSIKYINAYKSMFSKTHINIRLPYAKNNSHQTRNCSFIGSTNLINFLRDETGNVRWVCIELIGQIDFNYSKDIDINKVWEQAFHLAYKDKSFNCDLTVNDIKENEERNENYKHTTIEEELINQLFEKSDNRDDFMTTTTITMIIKKEYSSVSHITIGKILRKLKFKRVNSRTTGVKGYLIQLRKK</sequence>
<comment type="caution">
    <text evidence="2">The sequence shown here is derived from an EMBL/GenBank/DDBJ whole genome shotgun (WGS) entry which is preliminary data.</text>
</comment>
<evidence type="ECO:0000259" key="1">
    <source>
        <dbReference type="Pfam" id="PF05272"/>
    </source>
</evidence>
<dbReference type="STRING" id="1333662.LPB303_13810"/>
<name>A0A176T4V5_9FLAO</name>
<gene>
    <name evidence="2" type="ORF">LPB303_13810</name>
</gene>
<feature type="domain" description="Virulence-associated protein E-like" evidence="1">
    <location>
        <begin position="109"/>
        <end position="325"/>
    </location>
</feature>
<keyword evidence="3" id="KW-1185">Reference proteome</keyword>
<dbReference type="PANTHER" id="PTHR34985:SF1">
    <property type="entry name" value="SLR0554 PROTEIN"/>
    <property type="match status" value="1"/>
</dbReference>
<evidence type="ECO:0000313" key="2">
    <source>
        <dbReference type="EMBL" id="OAD42948.1"/>
    </source>
</evidence>
<organism evidence="2 3">
    <name type="scientific">Polaribacter atrinae</name>
    <dbReference type="NCBI Taxonomy" id="1333662"/>
    <lineage>
        <taxon>Bacteria</taxon>
        <taxon>Pseudomonadati</taxon>
        <taxon>Bacteroidota</taxon>
        <taxon>Flavobacteriia</taxon>
        <taxon>Flavobacteriales</taxon>
        <taxon>Flavobacteriaceae</taxon>
    </lineage>
</organism>
<evidence type="ECO:0000313" key="3">
    <source>
        <dbReference type="Proteomes" id="UP000076923"/>
    </source>
</evidence>
<accession>A0A176T4V5</accession>
<dbReference type="InterPro" id="IPR007936">
    <property type="entry name" value="VapE-like_dom"/>
</dbReference>
<dbReference type="PANTHER" id="PTHR34985">
    <property type="entry name" value="SLR0554 PROTEIN"/>
    <property type="match status" value="1"/>
</dbReference>